<name>A0A363NYU2_9SPHI</name>
<protein>
    <submittedName>
        <fullName evidence="1">Uncharacterized protein</fullName>
    </submittedName>
</protein>
<keyword evidence="2" id="KW-1185">Reference proteome</keyword>
<comment type="caution">
    <text evidence="1">The sequence shown here is derived from an EMBL/GenBank/DDBJ whole genome shotgun (WGS) entry which is preliminary data.</text>
</comment>
<evidence type="ECO:0000313" key="1">
    <source>
        <dbReference type="EMBL" id="PUV25900.1"/>
    </source>
</evidence>
<gene>
    <name evidence="1" type="ORF">DCO56_02695</name>
</gene>
<dbReference type="AlphaFoldDB" id="A0A363NYU2"/>
<reference evidence="1 2" key="1">
    <citation type="submission" date="2018-04" db="EMBL/GenBank/DDBJ databases">
        <title>Sphingobacterium sp. M46 Genome.</title>
        <authorList>
            <person name="Cheng J."/>
            <person name="Li Y."/>
        </authorList>
    </citation>
    <scope>NUCLEOTIDE SEQUENCE [LARGE SCALE GENOMIC DNA]</scope>
    <source>
        <strain evidence="1 2">M46</strain>
    </source>
</reference>
<accession>A0A363NYU2</accession>
<sequence length="84" mass="10016">MELLEKSRTIESRLYNDWKLCKVYIESKSDRITKLLKQLIMSLNITKPKWLKTALDQSITHDLCYYGMTMFQIKMNAVTDFYAN</sequence>
<dbReference type="Proteomes" id="UP000250831">
    <property type="component" value="Unassembled WGS sequence"/>
</dbReference>
<evidence type="ECO:0000313" key="2">
    <source>
        <dbReference type="Proteomes" id="UP000250831"/>
    </source>
</evidence>
<dbReference type="EMBL" id="QCXX01000001">
    <property type="protein sequence ID" value="PUV25900.1"/>
    <property type="molecule type" value="Genomic_DNA"/>
</dbReference>
<proteinExistence type="predicted"/>
<organism evidence="1 2">
    <name type="scientific">Sphingobacterium athyrii</name>
    <dbReference type="NCBI Taxonomy" id="2152717"/>
    <lineage>
        <taxon>Bacteria</taxon>
        <taxon>Pseudomonadati</taxon>
        <taxon>Bacteroidota</taxon>
        <taxon>Sphingobacteriia</taxon>
        <taxon>Sphingobacteriales</taxon>
        <taxon>Sphingobacteriaceae</taxon>
        <taxon>Sphingobacterium</taxon>
    </lineage>
</organism>